<reference evidence="4" key="1">
    <citation type="journal article" date="2014" name="Genome Announc.">
        <title>Draft Genome Sequence of Mycobacterium triplex DSM 44626.</title>
        <authorList>
            <person name="Sassi M."/>
            <person name="Croce O."/>
            <person name="Robert C."/>
            <person name="Raoult D."/>
            <person name="Drancourt M."/>
        </authorList>
    </citation>
    <scope>NUCLEOTIDE SEQUENCE [LARGE SCALE GENOMIC DNA]</scope>
    <source>
        <strain evidence="4">DSM 44626</strain>
    </source>
</reference>
<dbReference type="HOGENOM" id="CLU_000243_0_2_11"/>
<dbReference type="Proteomes" id="UP000028880">
    <property type="component" value="Unassembled WGS sequence"/>
</dbReference>
<dbReference type="Pfam" id="PF00823">
    <property type="entry name" value="PPE"/>
    <property type="match status" value="1"/>
</dbReference>
<reference evidence="5 6" key="3">
    <citation type="submission" date="2016-01" db="EMBL/GenBank/DDBJ databases">
        <title>The new phylogeny of the genus Mycobacterium.</title>
        <authorList>
            <person name="Tarcisio F."/>
            <person name="Conor M."/>
            <person name="Antonella G."/>
            <person name="Elisabetta G."/>
            <person name="Giulia F.S."/>
            <person name="Sara T."/>
            <person name="Anna F."/>
            <person name="Clotilde B."/>
            <person name="Roberto B."/>
            <person name="Veronica D.S."/>
            <person name="Fabio R."/>
            <person name="Monica P."/>
            <person name="Olivier J."/>
            <person name="Enrico T."/>
            <person name="Nicola S."/>
        </authorList>
    </citation>
    <scope>NUCLEOTIDE SEQUENCE [LARGE SCALE GENOMIC DNA]</scope>
    <source>
        <strain evidence="5 6">DSM 44626</strain>
    </source>
</reference>
<name>A0A024JWA1_9MYCO</name>
<dbReference type="GO" id="GO:0052572">
    <property type="term" value="P:response to host immune response"/>
    <property type="evidence" value="ECO:0007669"/>
    <property type="project" value="TreeGrafter"/>
</dbReference>
<protein>
    <submittedName>
        <fullName evidence="4">PPE family protein</fullName>
    </submittedName>
</protein>
<reference evidence="4" key="2">
    <citation type="submission" date="2014-04" db="EMBL/GenBank/DDBJ databases">
        <authorList>
            <person name="Urmite Genomes U."/>
        </authorList>
    </citation>
    <scope>NUCLEOTIDE SEQUENCE</scope>
    <source>
        <strain evidence="4">DSM 44626</strain>
    </source>
</reference>
<evidence type="ECO:0000259" key="3">
    <source>
        <dbReference type="Pfam" id="PF12484"/>
    </source>
</evidence>
<evidence type="ECO:0000256" key="1">
    <source>
        <dbReference type="ARBA" id="ARBA00010652"/>
    </source>
</evidence>
<dbReference type="Proteomes" id="UP000193710">
    <property type="component" value="Unassembled WGS sequence"/>
</dbReference>
<dbReference type="PANTHER" id="PTHR46766">
    <property type="entry name" value="GLUTAMINE-RICH PROTEIN 2"/>
    <property type="match status" value="1"/>
</dbReference>
<dbReference type="SUPFAM" id="SSF140459">
    <property type="entry name" value="PE/PPE dimer-like"/>
    <property type="match status" value="1"/>
</dbReference>
<accession>A0A024JWA1</accession>
<dbReference type="OrthoDB" id="4753774at2"/>
<comment type="similarity">
    <text evidence="1">Belongs to the mycobacterial PPE family.</text>
</comment>
<dbReference type="Pfam" id="PF12484">
    <property type="entry name" value="PPE-SVP"/>
    <property type="match status" value="1"/>
</dbReference>
<dbReference type="InterPro" id="IPR038332">
    <property type="entry name" value="PPE_sf"/>
</dbReference>
<keyword evidence="6" id="KW-1185">Reference proteome</keyword>
<dbReference type="EMBL" id="LQPY01000034">
    <property type="protein sequence ID" value="ORX00878.1"/>
    <property type="molecule type" value="Genomic_DNA"/>
</dbReference>
<organism evidence="4">
    <name type="scientific">Mycobacterium triplex</name>
    <dbReference type="NCBI Taxonomy" id="47839"/>
    <lineage>
        <taxon>Bacteria</taxon>
        <taxon>Bacillati</taxon>
        <taxon>Actinomycetota</taxon>
        <taxon>Actinomycetes</taxon>
        <taxon>Mycobacteriales</taxon>
        <taxon>Mycobacteriaceae</taxon>
        <taxon>Mycobacterium</taxon>
        <taxon>Mycobacterium simiae complex</taxon>
    </lineage>
</organism>
<gene>
    <name evidence="5" type="ORF">AWC29_02800</name>
    <name evidence="4" type="ORF">BN973_02274</name>
</gene>
<sequence>MDFAARPPEINSGLMFSGPGSWSMMNAATTWEGLAVSLNNAAAQCGSVTSKLKPGTTSYPEWLNCIAAQAERTAAQAKSAAGAFQLALAAMVPPGAIQANRVLCTWLAKTNCLGQLSPAIADAESDYDQMWAQDVDTMYAYARACADAATVTPFAPPPHSGHGSREPKAAPDVISTGRQVISAIPHALDALCAAPPTTFDAFLSPVTSSLSKLGSLCAPSDFAINHLNSRNKSAALKSAAILSSRLPNRSRDAVSGLARAASIGPLSVPQSWIAKTPRPVPLHRGWCYEPMHLVATGEPPKWPQTR</sequence>
<dbReference type="STRING" id="47839.BN973_02274"/>
<dbReference type="PANTHER" id="PTHR46766:SF1">
    <property type="entry name" value="GLUTAMINE-RICH PROTEIN 2"/>
    <property type="match status" value="1"/>
</dbReference>
<feature type="domain" description="PPE family C-terminal" evidence="3">
    <location>
        <begin position="256"/>
        <end position="281"/>
    </location>
</feature>
<evidence type="ECO:0000313" key="6">
    <source>
        <dbReference type="Proteomes" id="UP000193710"/>
    </source>
</evidence>
<evidence type="ECO:0000259" key="2">
    <source>
        <dbReference type="Pfam" id="PF00823"/>
    </source>
</evidence>
<proteinExistence type="inferred from homology"/>
<dbReference type="AlphaFoldDB" id="A0A024JWA1"/>
<evidence type="ECO:0000313" key="5">
    <source>
        <dbReference type="EMBL" id="ORX00878.1"/>
    </source>
</evidence>
<feature type="domain" description="PPE" evidence="2">
    <location>
        <begin position="2"/>
        <end position="150"/>
    </location>
</feature>
<dbReference type="EMBL" id="HG964446">
    <property type="protein sequence ID" value="CDO87916.1"/>
    <property type="molecule type" value="Genomic_DNA"/>
</dbReference>
<dbReference type="eggNOG" id="COG5651">
    <property type="taxonomic scope" value="Bacteria"/>
</dbReference>
<dbReference type="RefSeq" id="WP_036468094.1">
    <property type="nucleotide sequence ID" value="NZ_HG964446.1"/>
</dbReference>
<evidence type="ECO:0000313" key="4">
    <source>
        <dbReference type="EMBL" id="CDO87916.1"/>
    </source>
</evidence>
<dbReference type="Gene3D" id="1.20.1260.20">
    <property type="entry name" value="PPE superfamily"/>
    <property type="match status" value="1"/>
</dbReference>
<dbReference type="InterPro" id="IPR022171">
    <property type="entry name" value="PPE_C"/>
</dbReference>
<dbReference type="InterPro" id="IPR000030">
    <property type="entry name" value="PPE_dom"/>
</dbReference>